<organism evidence="1 2">
    <name type="scientific">Burkholderia cenocepacia</name>
    <dbReference type="NCBI Taxonomy" id="95486"/>
    <lineage>
        <taxon>Bacteria</taxon>
        <taxon>Pseudomonadati</taxon>
        <taxon>Pseudomonadota</taxon>
        <taxon>Betaproteobacteria</taxon>
        <taxon>Burkholderiales</taxon>
        <taxon>Burkholderiaceae</taxon>
        <taxon>Burkholderia</taxon>
        <taxon>Burkholderia cepacia complex</taxon>
    </lineage>
</organism>
<dbReference type="OrthoDB" id="9861077at2"/>
<comment type="caution">
    <text evidence="1">The sequence shown here is derived from an EMBL/GenBank/DDBJ whole genome shotgun (WGS) entry which is preliminary data.</text>
</comment>
<gene>
    <name evidence="1" type="ORF">A8E72_06285</name>
</gene>
<proteinExistence type="predicted"/>
<name>A0A1V2W9B4_9BURK</name>
<protein>
    <submittedName>
        <fullName evidence="1">Uncharacterized protein</fullName>
    </submittedName>
</protein>
<reference evidence="1 2" key="1">
    <citation type="submission" date="2016-08" db="EMBL/GenBank/DDBJ databases">
        <authorList>
            <person name="Seilhamer J.J."/>
        </authorList>
    </citation>
    <scope>NUCLEOTIDE SEQUENCE [LARGE SCALE GENOMIC DNA]</scope>
    <source>
        <strain evidence="1 2">VC14762</strain>
    </source>
</reference>
<evidence type="ECO:0000313" key="1">
    <source>
        <dbReference type="EMBL" id="ONU91181.1"/>
    </source>
</evidence>
<dbReference type="AlphaFoldDB" id="A0A1V2W9B4"/>
<accession>A0A1V2W9B4</accession>
<sequence length="91" mass="10178">MRRGSTAARACPRERDVASERAADGVKQWIRFWSVSWAHPRSRRALHGGDLVLDMAPILEIAAARRCIDSPRVCKGCVNALRRRPKAERAG</sequence>
<evidence type="ECO:0000313" key="2">
    <source>
        <dbReference type="Proteomes" id="UP000188543"/>
    </source>
</evidence>
<dbReference type="EMBL" id="MUTJ01000020">
    <property type="protein sequence ID" value="ONU91181.1"/>
    <property type="molecule type" value="Genomic_DNA"/>
</dbReference>
<dbReference type="Proteomes" id="UP000188543">
    <property type="component" value="Unassembled WGS sequence"/>
</dbReference>